<keyword evidence="1" id="KW-1133">Transmembrane helix</keyword>
<proteinExistence type="predicted"/>
<reference evidence="2 3" key="1">
    <citation type="journal article" date="2017" name="Genome Announc.">
        <title>Genome sequence of the saprophytic ascomycete Epicoccum nigrum ICMP 19927 strain isolated from New Zealand.</title>
        <authorList>
            <person name="Fokin M."/>
            <person name="Fleetwood D."/>
            <person name="Weir B.S."/>
            <person name="Villas-Boas S.G."/>
        </authorList>
    </citation>
    <scope>NUCLEOTIDE SEQUENCE [LARGE SCALE GENOMIC DNA]</scope>
    <source>
        <strain evidence="2 3">ICMP 19927</strain>
    </source>
</reference>
<keyword evidence="3" id="KW-1185">Reference proteome</keyword>
<feature type="transmembrane region" description="Helical" evidence="1">
    <location>
        <begin position="19"/>
        <end position="41"/>
    </location>
</feature>
<dbReference type="InParanoid" id="A0A1Y2LTC0"/>
<dbReference type="Proteomes" id="UP000193240">
    <property type="component" value="Unassembled WGS sequence"/>
</dbReference>
<keyword evidence="1" id="KW-0812">Transmembrane</keyword>
<keyword evidence="1" id="KW-0472">Membrane</keyword>
<dbReference type="AlphaFoldDB" id="A0A1Y2LTC0"/>
<dbReference type="OMA" id="QWYARIW"/>
<gene>
    <name evidence="2" type="ORF">B5807_10025</name>
</gene>
<protein>
    <submittedName>
        <fullName evidence="2">Uncharacterized protein</fullName>
    </submittedName>
</protein>
<accession>A0A1Y2LTC0</accession>
<evidence type="ECO:0000313" key="2">
    <source>
        <dbReference type="EMBL" id="OSS47164.1"/>
    </source>
</evidence>
<evidence type="ECO:0000256" key="1">
    <source>
        <dbReference type="SAM" id="Phobius"/>
    </source>
</evidence>
<dbReference type="EMBL" id="KZ107849">
    <property type="protein sequence ID" value="OSS47164.1"/>
    <property type="molecule type" value="Genomic_DNA"/>
</dbReference>
<name>A0A1Y2LTC0_EPING</name>
<evidence type="ECO:0000313" key="3">
    <source>
        <dbReference type="Proteomes" id="UP000193240"/>
    </source>
</evidence>
<dbReference type="STRING" id="105696.A0A1Y2LTC0"/>
<dbReference type="OrthoDB" id="4436466at2759"/>
<sequence length="253" mass="28902">MNTIAPPPEFKRISGPKRLFGVVLGLTGAAAANALLGYSVFSFYTRNTTFVPYDTEHPDLLTETFTKHNPLKNRPGCIDHAIKTLPLQPFRERYGLKEGERVPVERLTTEFCRGIWSGIGFRVQRRMMEKKYRALPGREDNLWDVKQLEKSEYPVGEKIVDHFEVVAHDANKVIVRCGDSPTLQEHRPSDGLFAMEVSTDEKSDTATFHLKSVFVNTTAEGKDSEPLPTHFQFLHRCYTKLWMEGATRKMLKE</sequence>
<organism evidence="2 3">
    <name type="scientific">Epicoccum nigrum</name>
    <name type="common">Soil fungus</name>
    <name type="synonym">Epicoccum purpurascens</name>
    <dbReference type="NCBI Taxonomy" id="105696"/>
    <lineage>
        <taxon>Eukaryota</taxon>
        <taxon>Fungi</taxon>
        <taxon>Dikarya</taxon>
        <taxon>Ascomycota</taxon>
        <taxon>Pezizomycotina</taxon>
        <taxon>Dothideomycetes</taxon>
        <taxon>Pleosporomycetidae</taxon>
        <taxon>Pleosporales</taxon>
        <taxon>Pleosporineae</taxon>
        <taxon>Didymellaceae</taxon>
        <taxon>Epicoccum</taxon>
    </lineage>
</organism>